<accession>A0ABT4W4D8</accession>
<feature type="compositionally biased region" description="Basic and acidic residues" evidence="1">
    <location>
        <begin position="11"/>
        <end position="21"/>
    </location>
</feature>
<dbReference type="Gene3D" id="3.40.50.300">
    <property type="entry name" value="P-loop containing nucleotide triphosphate hydrolases"/>
    <property type="match status" value="1"/>
</dbReference>
<feature type="region of interest" description="Disordered" evidence="1">
    <location>
        <begin position="1"/>
        <end position="21"/>
    </location>
</feature>
<gene>
    <name evidence="3" type="ORF">O2N63_14950</name>
</gene>
<evidence type="ECO:0000313" key="4">
    <source>
        <dbReference type="Proteomes" id="UP001528040"/>
    </source>
</evidence>
<feature type="domain" description="Sulphotransferase Stf0" evidence="2">
    <location>
        <begin position="52"/>
        <end position="166"/>
    </location>
</feature>
<dbReference type="SUPFAM" id="SSF52540">
    <property type="entry name" value="P-loop containing nucleoside triphosphate hydrolases"/>
    <property type="match status" value="1"/>
</dbReference>
<evidence type="ECO:0000313" key="3">
    <source>
        <dbReference type="EMBL" id="MDA5095384.1"/>
    </source>
</evidence>
<sequence length="190" mass="22413">MPNGVGRTGAHRIDSRQRAARNERDERFVGFKYMIGHNTQILYRLSEFPDIKIVYVLRENKLAQSVSLLKALQSKRWAHTQKDDYVEKNQAGPLNVSHRLHEYATYDELFPLWLETQPHEHMTVEYRQILESGFEEKICAFLGCNFDPSMKSTLVKQRSNEILDRFEKPGRIPRYFNLTELERWLGQEIG</sequence>
<reference evidence="3 4" key="1">
    <citation type="submission" date="2023-01" db="EMBL/GenBank/DDBJ databases">
        <authorList>
            <person name="Yoon J.-W."/>
        </authorList>
    </citation>
    <scope>NUCLEOTIDE SEQUENCE [LARGE SCALE GENOMIC DNA]</scope>
    <source>
        <strain evidence="3 4">KMU-50</strain>
    </source>
</reference>
<dbReference type="Proteomes" id="UP001528040">
    <property type="component" value="Unassembled WGS sequence"/>
</dbReference>
<dbReference type="InterPro" id="IPR024628">
    <property type="entry name" value="Sulfotransferase_Stf0_dom"/>
</dbReference>
<comment type="caution">
    <text evidence="3">The sequence shown here is derived from an EMBL/GenBank/DDBJ whole genome shotgun (WGS) entry which is preliminary data.</text>
</comment>
<protein>
    <submittedName>
        <fullName evidence="3">Stf0 family sulfotransferase</fullName>
    </submittedName>
</protein>
<proteinExistence type="predicted"/>
<organism evidence="3 4">
    <name type="scientific">Aliiroseovarius salicola</name>
    <dbReference type="NCBI Taxonomy" id="3009082"/>
    <lineage>
        <taxon>Bacteria</taxon>
        <taxon>Pseudomonadati</taxon>
        <taxon>Pseudomonadota</taxon>
        <taxon>Alphaproteobacteria</taxon>
        <taxon>Rhodobacterales</taxon>
        <taxon>Paracoccaceae</taxon>
        <taxon>Aliiroseovarius</taxon>
    </lineage>
</organism>
<evidence type="ECO:0000256" key="1">
    <source>
        <dbReference type="SAM" id="MobiDB-lite"/>
    </source>
</evidence>
<dbReference type="EMBL" id="JAQIIO010000010">
    <property type="protein sequence ID" value="MDA5095384.1"/>
    <property type="molecule type" value="Genomic_DNA"/>
</dbReference>
<name>A0ABT4W4D8_9RHOB</name>
<dbReference type="Pfam" id="PF09037">
    <property type="entry name" value="Sulphotransf"/>
    <property type="match status" value="1"/>
</dbReference>
<evidence type="ECO:0000259" key="2">
    <source>
        <dbReference type="Pfam" id="PF09037"/>
    </source>
</evidence>
<keyword evidence="4" id="KW-1185">Reference proteome</keyword>
<dbReference type="RefSeq" id="WP_271055094.1">
    <property type="nucleotide sequence ID" value="NZ_JAQIIO010000010.1"/>
</dbReference>
<dbReference type="InterPro" id="IPR027417">
    <property type="entry name" value="P-loop_NTPase"/>
</dbReference>